<reference evidence="7 8" key="1">
    <citation type="submission" date="2017-08" db="EMBL/GenBank/DDBJ databases">
        <title>Infants hospitalized years apart are colonized by the same room-sourced microbial strains.</title>
        <authorList>
            <person name="Brooks B."/>
            <person name="Olm M.R."/>
            <person name="Firek B.A."/>
            <person name="Baker R."/>
            <person name="Thomas B.C."/>
            <person name="Morowitz M.J."/>
            <person name="Banfield J.F."/>
        </authorList>
    </citation>
    <scope>NUCLEOTIDE SEQUENCE [LARGE SCALE GENOMIC DNA]</scope>
    <source>
        <strain evidence="7">S2_003_000_R2_14</strain>
    </source>
</reference>
<comment type="subcellular location">
    <subcellularLocation>
        <location evidence="1">Cell membrane</location>
        <topology evidence="1">Multi-pass membrane protein</topology>
    </subcellularLocation>
</comment>
<keyword evidence="3 6" id="KW-0812">Transmembrane</keyword>
<name>A0A2W5UUI3_9BACT</name>
<dbReference type="AlphaFoldDB" id="A0A2W5UUI3"/>
<protein>
    <recommendedName>
        <fullName evidence="9">DedA family protein</fullName>
    </recommendedName>
</protein>
<evidence type="ECO:0000256" key="4">
    <source>
        <dbReference type="ARBA" id="ARBA00022989"/>
    </source>
</evidence>
<evidence type="ECO:0000256" key="2">
    <source>
        <dbReference type="ARBA" id="ARBA00022475"/>
    </source>
</evidence>
<comment type="caution">
    <text evidence="7">The sequence shown here is derived from an EMBL/GenBank/DDBJ whole genome shotgun (WGS) entry which is preliminary data.</text>
</comment>
<evidence type="ECO:0000313" key="7">
    <source>
        <dbReference type="EMBL" id="PZR12858.1"/>
    </source>
</evidence>
<dbReference type="PANTHER" id="PTHR42709:SF6">
    <property type="entry name" value="UNDECAPRENYL PHOSPHATE TRANSPORTER A"/>
    <property type="match status" value="1"/>
</dbReference>
<evidence type="ECO:0000256" key="1">
    <source>
        <dbReference type="ARBA" id="ARBA00004651"/>
    </source>
</evidence>
<accession>A0A2W5UUI3</accession>
<feature type="transmembrane region" description="Helical" evidence="6">
    <location>
        <begin position="140"/>
        <end position="160"/>
    </location>
</feature>
<evidence type="ECO:0000256" key="3">
    <source>
        <dbReference type="ARBA" id="ARBA00022692"/>
    </source>
</evidence>
<keyword evidence="4 6" id="KW-1133">Transmembrane helix</keyword>
<dbReference type="Proteomes" id="UP000249061">
    <property type="component" value="Unassembled WGS sequence"/>
</dbReference>
<organism evidence="7 8">
    <name type="scientific">Archangium gephyra</name>
    <dbReference type="NCBI Taxonomy" id="48"/>
    <lineage>
        <taxon>Bacteria</taxon>
        <taxon>Pseudomonadati</taxon>
        <taxon>Myxococcota</taxon>
        <taxon>Myxococcia</taxon>
        <taxon>Myxococcales</taxon>
        <taxon>Cystobacterineae</taxon>
        <taxon>Archangiaceae</taxon>
        <taxon>Archangium</taxon>
    </lineage>
</organism>
<keyword evidence="2" id="KW-1003">Cell membrane</keyword>
<feature type="transmembrane region" description="Helical" evidence="6">
    <location>
        <begin position="52"/>
        <end position="71"/>
    </location>
</feature>
<evidence type="ECO:0000256" key="6">
    <source>
        <dbReference type="SAM" id="Phobius"/>
    </source>
</evidence>
<dbReference type="GO" id="GO:0005886">
    <property type="term" value="C:plasma membrane"/>
    <property type="evidence" value="ECO:0007669"/>
    <property type="project" value="UniProtKB-SubCell"/>
</dbReference>
<dbReference type="PANTHER" id="PTHR42709">
    <property type="entry name" value="ALKALINE PHOSPHATASE LIKE PROTEIN"/>
    <property type="match status" value="1"/>
</dbReference>
<keyword evidence="5 6" id="KW-0472">Membrane</keyword>
<proteinExistence type="predicted"/>
<dbReference type="InterPro" id="IPR051311">
    <property type="entry name" value="DedA_domain"/>
</dbReference>
<evidence type="ECO:0000313" key="8">
    <source>
        <dbReference type="Proteomes" id="UP000249061"/>
    </source>
</evidence>
<sequence>MERIDAWLGLIGAWGYGLLGGVGFLEYVFPFFPGDVVLVTGGAWVEREDRSILLLFMSLMLGSWLGLAVVWRVGRALASRIDSLPPGKKVLGVEVAQLRKIEARMRARSTWLLIGNRFMPGLRTVVLLSSGAANVPLPKVLLYGGISAAAFNALLIFVGITIGDNAEALATFFSRFRTASFSLVGVVVAVFIARWVWRRRRA</sequence>
<gene>
    <name evidence="7" type="ORF">DI536_14975</name>
</gene>
<feature type="transmembrane region" description="Helical" evidence="6">
    <location>
        <begin position="180"/>
        <end position="197"/>
    </location>
</feature>
<evidence type="ECO:0000256" key="5">
    <source>
        <dbReference type="ARBA" id="ARBA00023136"/>
    </source>
</evidence>
<evidence type="ECO:0008006" key="9">
    <source>
        <dbReference type="Google" id="ProtNLM"/>
    </source>
</evidence>
<feature type="transmembrane region" description="Helical" evidence="6">
    <location>
        <begin position="7"/>
        <end position="32"/>
    </location>
</feature>
<dbReference type="EMBL" id="QFQP01000011">
    <property type="protein sequence ID" value="PZR12858.1"/>
    <property type="molecule type" value="Genomic_DNA"/>
</dbReference>